<dbReference type="Proteomes" id="UP000789570">
    <property type="component" value="Unassembled WGS sequence"/>
</dbReference>
<proteinExistence type="predicted"/>
<evidence type="ECO:0000313" key="1">
    <source>
        <dbReference type="EMBL" id="CAG8530143.1"/>
    </source>
</evidence>
<sequence length="107" mass="12805">MYYNNIQEVQTQYYIQKKIDYGRLIGYFKKVLDYSLEDNDQKNLDDIILDYISEQQAKRQAKIQSEMENVLKEHRNNKIKLSDRCVYNVDDVKALIKHNCKGRPAIK</sequence>
<dbReference type="AlphaFoldDB" id="A0A9N9FEL6"/>
<name>A0A9N9FEL6_9GLOM</name>
<organism evidence="1 2">
    <name type="scientific">Funneliformis caledonium</name>
    <dbReference type="NCBI Taxonomy" id="1117310"/>
    <lineage>
        <taxon>Eukaryota</taxon>
        <taxon>Fungi</taxon>
        <taxon>Fungi incertae sedis</taxon>
        <taxon>Mucoromycota</taxon>
        <taxon>Glomeromycotina</taxon>
        <taxon>Glomeromycetes</taxon>
        <taxon>Glomerales</taxon>
        <taxon>Glomeraceae</taxon>
        <taxon>Funneliformis</taxon>
    </lineage>
</organism>
<accession>A0A9N9FEL6</accession>
<evidence type="ECO:0000313" key="2">
    <source>
        <dbReference type="Proteomes" id="UP000789570"/>
    </source>
</evidence>
<protein>
    <submittedName>
        <fullName evidence="1">7368_t:CDS:1</fullName>
    </submittedName>
</protein>
<gene>
    <name evidence="1" type="ORF">FCALED_LOCUS5135</name>
</gene>
<dbReference type="EMBL" id="CAJVPQ010001063">
    <property type="protein sequence ID" value="CAG8530143.1"/>
    <property type="molecule type" value="Genomic_DNA"/>
</dbReference>
<dbReference type="OrthoDB" id="2442883at2759"/>
<keyword evidence="2" id="KW-1185">Reference proteome</keyword>
<reference evidence="1" key="1">
    <citation type="submission" date="2021-06" db="EMBL/GenBank/DDBJ databases">
        <authorList>
            <person name="Kallberg Y."/>
            <person name="Tangrot J."/>
            <person name="Rosling A."/>
        </authorList>
    </citation>
    <scope>NUCLEOTIDE SEQUENCE</scope>
    <source>
        <strain evidence="1">UK204</strain>
    </source>
</reference>
<comment type="caution">
    <text evidence="1">The sequence shown here is derived from an EMBL/GenBank/DDBJ whole genome shotgun (WGS) entry which is preliminary data.</text>
</comment>